<evidence type="ECO:0000256" key="3">
    <source>
        <dbReference type="ARBA" id="ARBA00022434"/>
    </source>
</evidence>
<evidence type="ECO:0000256" key="5">
    <source>
        <dbReference type="ARBA" id="ARBA00022723"/>
    </source>
</evidence>
<dbReference type="OrthoDB" id="9800505at2"/>
<dbReference type="EC" id="1.16.3.1" evidence="7"/>
<comment type="function">
    <text evidence="7">Iron-storage protein, whose ferroxidase center binds Fe(2+), oxidizes it using dioxygen to Fe(3+), and participates in the subsequent Fe(3+) oxide mineral core formation within the central cavity of the BFR protein shell.</text>
</comment>
<dbReference type="PIRSF" id="PIRSF002560">
    <property type="entry name" value="Bacterioferritin"/>
    <property type="match status" value="1"/>
</dbReference>
<dbReference type="GO" id="GO:0005829">
    <property type="term" value="C:cytosol"/>
    <property type="evidence" value="ECO:0007669"/>
    <property type="project" value="TreeGrafter"/>
</dbReference>
<dbReference type="GO" id="GO:0020037">
    <property type="term" value="F:heme binding"/>
    <property type="evidence" value="ECO:0007669"/>
    <property type="project" value="TreeGrafter"/>
</dbReference>
<dbReference type="GO" id="GO:0008199">
    <property type="term" value="F:ferric iron binding"/>
    <property type="evidence" value="ECO:0007669"/>
    <property type="project" value="InterPro"/>
</dbReference>
<evidence type="ECO:0000256" key="6">
    <source>
        <dbReference type="ARBA" id="ARBA00023004"/>
    </source>
</evidence>
<dbReference type="CDD" id="cd00907">
    <property type="entry name" value="Bacterioferritin"/>
    <property type="match status" value="1"/>
</dbReference>
<dbReference type="PANTHER" id="PTHR30295">
    <property type="entry name" value="BACTERIOFERRITIN"/>
    <property type="match status" value="1"/>
</dbReference>
<dbReference type="InterPro" id="IPR009078">
    <property type="entry name" value="Ferritin-like_SF"/>
</dbReference>
<comment type="cofactor">
    <cofactor evidence="1">
        <name>heme b</name>
        <dbReference type="ChEBI" id="CHEBI:60344"/>
    </cofactor>
</comment>
<feature type="binding site" evidence="8">
    <location>
        <position position="129"/>
    </location>
    <ligand>
        <name>Fe cation</name>
        <dbReference type="ChEBI" id="CHEBI:24875"/>
        <label>2</label>
    </ligand>
</feature>
<protein>
    <recommendedName>
        <fullName evidence="7">Bacterioferritin</fullName>
        <ecNumber evidence="7">1.16.3.1</ecNumber>
    </recommendedName>
</protein>
<name>A0A1M6Z180_9RHOB</name>
<evidence type="ECO:0000256" key="2">
    <source>
        <dbReference type="ARBA" id="ARBA00008093"/>
    </source>
</evidence>
<dbReference type="Proteomes" id="UP000183974">
    <property type="component" value="Unassembled WGS sequence"/>
</dbReference>
<keyword evidence="4" id="KW-0349">Heme</keyword>
<evidence type="ECO:0000313" key="10">
    <source>
        <dbReference type="EMBL" id="SHL24246.1"/>
    </source>
</evidence>
<dbReference type="Gene3D" id="1.20.1260.10">
    <property type="match status" value="1"/>
</dbReference>
<feature type="domain" description="Ferritin-like diiron" evidence="9">
    <location>
        <begin position="1"/>
        <end position="144"/>
    </location>
</feature>
<dbReference type="InterPro" id="IPR008331">
    <property type="entry name" value="Ferritin_DPS_dom"/>
</dbReference>
<keyword evidence="6 7" id="KW-0408">Iron</keyword>
<dbReference type="AlphaFoldDB" id="A0A1M6Z180"/>
<evidence type="ECO:0000256" key="7">
    <source>
        <dbReference type="PIRNR" id="PIRNR002560"/>
    </source>
</evidence>
<keyword evidence="11" id="KW-1185">Reference proteome</keyword>
<dbReference type="InterPro" id="IPR002024">
    <property type="entry name" value="Bacterioferritin"/>
</dbReference>
<feature type="binding site" evidence="8">
    <location>
        <position position="50"/>
    </location>
    <ligand>
        <name>Fe cation</name>
        <dbReference type="ChEBI" id="CHEBI:24875"/>
        <label>1</label>
    </ligand>
</feature>
<sequence>MSNETTLKNLNTALQMELTAAHQYQLHAHLLDDWGLDKLAAQMRGEFEEENGHADRFLARIFALDGEPEMGFAATPRVSQSLRNMFESDLADEKDAITFYTRAAKAAYEADDLASKALFESIAIEEVGHKEWLELQLSLLDRLGEERYASKYVSAGEAEGE</sequence>
<dbReference type="InterPro" id="IPR012347">
    <property type="entry name" value="Ferritin-like"/>
</dbReference>
<dbReference type="STRING" id="337701.SAMN05444398_1011122"/>
<dbReference type="GO" id="GO:0004322">
    <property type="term" value="F:ferroxidase activity"/>
    <property type="evidence" value="ECO:0007669"/>
    <property type="project" value="UniProtKB-EC"/>
</dbReference>
<dbReference type="Pfam" id="PF00210">
    <property type="entry name" value="Ferritin"/>
    <property type="match status" value="1"/>
</dbReference>
<feature type="binding site" evidence="8">
    <location>
        <position position="93"/>
    </location>
    <ligand>
        <name>Fe cation</name>
        <dbReference type="ChEBI" id="CHEBI:24875"/>
        <label>2</label>
    </ligand>
</feature>
<feature type="binding site" evidence="8">
    <location>
        <position position="126"/>
    </location>
    <ligand>
        <name>Fe cation</name>
        <dbReference type="ChEBI" id="CHEBI:24875"/>
        <label>1</label>
    </ligand>
</feature>
<proteinExistence type="inferred from homology"/>
<dbReference type="PROSITE" id="PS50905">
    <property type="entry name" value="FERRITIN_LIKE"/>
    <property type="match status" value="1"/>
</dbReference>
<evidence type="ECO:0000256" key="8">
    <source>
        <dbReference type="PIRSR" id="PIRSR002560-1"/>
    </source>
</evidence>
<organism evidence="10 11">
    <name type="scientific">Roseovarius pacificus</name>
    <dbReference type="NCBI Taxonomy" id="337701"/>
    <lineage>
        <taxon>Bacteria</taxon>
        <taxon>Pseudomonadati</taxon>
        <taxon>Pseudomonadota</taxon>
        <taxon>Alphaproteobacteria</taxon>
        <taxon>Rhodobacterales</taxon>
        <taxon>Roseobacteraceae</taxon>
        <taxon>Roseovarius</taxon>
    </lineage>
</organism>
<dbReference type="GO" id="GO:0006879">
    <property type="term" value="P:intracellular iron ion homeostasis"/>
    <property type="evidence" value="ECO:0007669"/>
    <property type="project" value="UniProtKB-KW"/>
</dbReference>
<dbReference type="PRINTS" id="PR00601">
    <property type="entry name" value="BACFERRITIN"/>
</dbReference>
<dbReference type="EMBL" id="FRBR01000001">
    <property type="protein sequence ID" value="SHL24246.1"/>
    <property type="molecule type" value="Genomic_DNA"/>
</dbReference>
<evidence type="ECO:0000256" key="4">
    <source>
        <dbReference type="ARBA" id="ARBA00022617"/>
    </source>
</evidence>
<feature type="binding site" evidence="8">
    <location>
        <position position="53"/>
    </location>
    <ligand>
        <name>Fe cation</name>
        <dbReference type="ChEBI" id="CHEBI:24875"/>
        <label>1</label>
    </ligand>
</feature>
<dbReference type="PANTHER" id="PTHR30295:SF0">
    <property type="entry name" value="BACTERIOFERRITIN"/>
    <property type="match status" value="1"/>
</dbReference>
<feature type="binding site" evidence="8">
    <location>
        <position position="50"/>
    </location>
    <ligand>
        <name>Fe cation</name>
        <dbReference type="ChEBI" id="CHEBI:24875"/>
        <label>2</label>
    </ligand>
</feature>
<feature type="binding site" evidence="8">
    <location>
        <position position="17"/>
    </location>
    <ligand>
        <name>Fe cation</name>
        <dbReference type="ChEBI" id="CHEBI:24875"/>
        <label>1</label>
    </ligand>
</feature>
<dbReference type="SUPFAM" id="SSF47240">
    <property type="entry name" value="Ferritin-like"/>
    <property type="match status" value="1"/>
</dbReference>
<accession>A0A1M6Z180</accession>
<evidence type="ECO:0000313" key="11">
    <source>
        <dbReference type="Proteomes" id="UP000183974"/>
    </source>
</evidence>
<evidence type="ECO:0000259" key="9">
    <source>
        <dbReference type="PROSITE" id="PS50905"/>
    </source>
</evidence>
<dbReference type="GO" id="GO:0006826">
    <property type="term" value="P:iron ion transport"/>
    <property type="evidence" value="ECO:0007669"/>
    <property type="project" value="InterPro"/>
</dbReference>
<gene>
    <name evidence="10" type="ORF">SAMN05444398_1011122</name>
</gene>
<reference evidence="10 11" key="1">
    <citation type="submission" date="2016-11" db="EMBL/GenBank/DDBJ databases">
        <authorList>
            <person name="Jaros S."/>
            <person name="Januszkiewicz K."/>
            <person name="Wedrychowicz H."/>
        </authorList>
    </citation>
    <scope>NUCLEOTIDE SEQUENCE [LARGE SCALE GENOMIC DNA]</scope>
    <source>
        <strain evidence="10 11">DSM 29589</strain>
    </source>
</reference>
<evidence type="ECO:0000256" key="1">
    <source>
        <dbReference type="ARBA" id="ARBA00001970"/>
    </source>
</evidence>
<feature type="binding site" evidence="8">
    <location>
        <position position="49"/>
    </location>
    <ligand>
        <name>Fe cation</name>
        <dbReference type="ChEBI" id="CHEBI:24875"/>
        <label>3</label>
    </ligand>
</feature>
<keyword evidence="3 7" id="KW-0409">Iron storage</keyword>
<feature type="binding site" evidence="8">
    <location>
        <position position="126"/>
    </location>
    <ligand>
        <name>Fe cation</name>
        <dbReference type="ChEBI" id="CHEBI:24875"/>
        <label>2</label>
    </ligand>
</feature>
<comment type="similarity">
    <text evidence="2 7">Belongs to the bacterioferritin family.</text>
</comment>
<dbReference type="RefSeq" id="WP_073033625.1">
    <property type="nucleotide sequence ID" value="NZ_BMLR01000001.1"/>
</dbReference>
<comment type="catalytic activity">
    <reaction evidence="7">
        <text>4 Fe(2+) + O2 + 4 H(+) = 4 Fe(3+) + 2 H2O</text>
        <dbReference type="Rhea" id="RHEA:11148"/>
        <dbReference type="ChEBI" id="CHEBI:15377"/>
        <dbReference type="ChEBI" id="CHEBI:15378"/>
        <dbReference type="ChEBI" id="CHEBI:15379"/>
        <dbReference type="ChEBI" id="CHEBI:29033"/>
        <dbReference type="ChEBI" id="CHEBI:29034"/>
        <dbReference type="EC" id="1.16.3.1"/>
    </reaction>
</comment>
<dbReference type="InterPro" id="IPR009040">
    <property type="entry name" value="Ferritin-like_diiron"/>
</dbReference>
<keyword evidence="5 7" id="KW-0479">Metal-binding</keyword>